<comment type="caution">
    <text evidence="1">The sequence shown here is derived from an EMBL/GenBank/DDBJ whole genome shotgun (WGS) entry which is preliminary data.</text>
</comment>
<evidence type="ECO:0000313" key="1">
    <source>
        <dbReference type="EMBL" id="MPC81479.1"/>
    </source>
</evidence>
<sequence length="81" mass="8976">MTSATKSCLTRCLDRWTTGRVVVGTPVATQERDDLRIANMTVMMMIVRMVKERLHGMIIGIIHHTVPVSLICSQSATNPPP</sequence>
<reference evidence="1 2" key="1">
    <citation type="submission" date="2019-05" db="EMBL/GenBank/DDBJ databases">
        <title>Another draft genome of Portunus trituberculatus and its Hox gene families provides insights of decapod evolution.</title>
        <authorList>
            <person name="Jeong J.-H."/>
            <person name="Song I."/>
            <person name="Kim S."/>
            <person name="Choi T."/>
            <person name="Kim D."/>
            <person name="Ryu S."/>
            <person name="Kim W."/>
        </authorList>
    </citation>
    <scope>NUCLEOTIDE SEQUENCE [LARGE SCALE GENOMIC DNA]</scope>
    <source>
        <tissue evidence="1">Muscle</tissue>
    </source>
</reference>
<keyword evidence="2" id="KW-1185">Reference proteome</keyword>
<name>A0A5B7II19_PORTR</name>
<accession>A0A5B7II19</accession>
<proteinExistence type="predicted"/>
<dbReference type="EMBL" id="VSRR010057076">
    <property type="protein sequence ID" value="MPC81479.1"/>
    <property type="molecule type" value="Genomic_DNA"/>
</dbReference>
<organism evidence="1 2">
    <name type="scientific">Portunus trituberculatus</name>
    <name type="common">Swimming crab</name>
    <name type="synonym">Neptunus trituberculatus</name>
    <dbReference type="NCBI Taxonomy" id="210409"/>
    <lineage>
        <taxon>Eukaryota</taxon>
        <taxon>Metazoa</taxon>
        <taxon>Ecdysozoa</taxon>
        <taxon>Arthropoda</taxon>
        <taxon>Crustacea</taxon>
        <taxon>Multicrustacea</taxon>
        <taxon>Malacostraca</taxon>
        <taxon>Eumalacostraca</taxon>
        <taxon>Eucarida</taxon>
        <taxon>Decapoda</taxon>
        <taxon>Pleocyemata</taxon>
        <taxon>Brachyura</taxon>
        <taxon>Eubrachyura</taxon>
        <taxon>Portunoidea</taxon>
        <taxon>Portunidae</taxon>
        <taxon>Portuninae</taxon>
        <taxon>Portunus</taxon>
    </lineage>
</organism>
<protein>
    <submittedName>
        <fullName evidence="1">Uncharacterized protein</fullName>
    </submittedName>
</protein>
<dbReference type="Proteomes" id="UP000324222">
    <property type="component" value="Unassembled WGS sequence"/>
</dbReference>
<evidence type="ECO:0000313" key="2">
    <source>
        <dbReference type="Proteomes" id="UP000324222"/>
    </source>
</evidence>
<gene>
    <name evidence="1" type="ORF">E2C01_076096</name>
</gene>
<dbReference type="AlphaFoldDB" id="A0A5B7II19"/>